<gene>
    <name evidence="4" type="primary">LOC103120129</name>
</gene>
<feature type="compositionally biased region" description="Low complexity" evidence="1">
    <location>
        <begin position="67"/>
        <end position="78"/>
    </location>
</feature>
<protein>
    <submittedName>
        <fullName evidence="4">Melanoma-associated antigen 4-like</fullName>
    </submittedName>
</protein>
<dbReference type="InterPro" id="IPR002190">
    <property type="entry name" value="MHD_dom"/>
</dbReference>
<dbReference type="Pfam" id="PF12440">
    <property type="entry name" value="MAGE_N"/>
    <property type="match status" value="1"/>
</dbReference>
<dbReference type="InterPro" id="IPR041898">
    <property type="entry name" value="MAGE_WH1"/>
</dbReference>
<dbReference type="eggNOG" id="KOG4562">
    <property type="taxonomic scope" value="Eukaryota"/>
</dbReference>
<dbReference type="Gene3D" id="1.10.10.1200">
    <property type="entry name" value="MAGE homology domain, winged helix WH1 motif"/>
    <property type="match status" value="1"/>
</dbReference>
<feature type="compositionally biased region" description="Acidic residues" evidence="1">
    <location>
        <begin position="94"/>
        <end position="106"/>
    </location>
</feature>
<dbReference type="GO" id="GO:0005634">
    <property type="term" value="C:nucleus"/>
    <property type="evidence" value="ECO:0007669"/>
    <property type="project" value="TreeGrafter"/>
</dbReference>
<reference evidence="4" key="1">
    <citation type="submission" date="2025-08" db="UniProtKB">
        <authorList>
            <consortium name="RefSeq"/>
        </authorList>
    </citation>
    <scope>IDENTIFICATION</scope>
</reference>
<evidence type="ECO:0000313" key="3">
    <source>
        <dbReference type="Proteomes" id="UP001652624"/>
    </source>
</evidence>
<dbReference type="OrthoDB" id="9666086at2759"/>
<accession>A0A1S3A7C9</accession>
<dbReference type="STRING" id="9365.ENSEEUP00000011274"/>
<dbReference type="InParanoid" id="A0A1S3A7C9"/>
<dbReference type="SMART" id="SM01373">
    <property type="entry name" value="MAGE"/>
    <property type="match status" value="1"/>
</dbReference>
<dbReference type="SMART" id="SM01392">
    <property type="entry name" value="MAGE_N"/>
    <property type="match status" value="1"/>
</dbReference>
<evidence type="ECO:0000259" key="2">
    <source>
        <dbReference type="PROSITE" id="PS50838"/>
    </source>
</evidence>
<sequence length="346" mass="38573">MSSHCDQAELRKMEEDLQGPEEAPGLAGGQQSGAREGVFSSSSSASALSPDTLLREAATGVPGALESPPRASCSPRAAADTEWRQPQEVITDSQSEEEEEDVEEEVENAHNQPEEEDPRNAEEEGAVGPRQEAAGAQFAHFQELLYTKMADLVSFLLNKYRRREISTQVEILNQVLDEEQEHFPLIFRQARECLQLVFGIDVQEVDPPGLSWVLAPTLGLTYDGLTEAEDSVPKTGLLVMVLGVIVLQGDCASEADMWESLNLMGLSAGREHYIFGEPRELLTNEWVQEQYLVYQRVRGSRPAHYEFLWGPRAHAETSRQRVLYRLFMVYSMNPGCFLALSGEEIN</sequence>
<dbReference type="PROSITE" id="PS50838">
    <property type="entry name" value="MAGE"/>
    <property type="match status" value="1"/>
</dbReference>
<organism evidence="3 4">
    <name type="scientific">Erinaceus europaeus</name>
    <name type="common">Western European hedgehog</name>
    <dbReference type="NCBI Taxonomy" id="9365"/>
    <lineage>
        <taxon>Eukaryota</taxon>
        <taxon>Metazoa</taxon>
        <taxon>Chordata</taxon>
        <taxon>Craniata</taxon>
        <taxon>Vertebrata</taxon>
        <taxon>Euteleostomi</taxon>
        <taxon>Mammalia</taxon>
        <taxon>Eutheria</taxon>
        <taxon>Laurasiatheria</taxon>
        <taxon>Eulipotyphla</taxon>
        <taxon>Erinaceidae</taxon>
        <taxon>Erinaceinae</taxon>
        <taxon>Erinaceus</taxon>
    </lineage>
</organism>
<dbReference type="RefSeq" id="XP_007530556.1">
    <property type="nucleotide sequence ID" value="XM_007530494.2"/>
</dbReference>
<dbReference type="Pfam" id="PF01454">
    <property type="entry name" value="MAGE"/>
    <property type="match status" value="1"/>
</dbReference>
<name>A0A1S3A7C9_ERIEU</name>
<dbReference type="PANTHER" id="PTHR11736">
    <property type="entry name" value="MELANOMA-ASSOCIATED ANTIGEN MAGE ANTIGEN"/>
    <property type="match status" value="1"/>
</dbReference>
<evidence type="ECO:0000313" key="4">
    <source>
        <dbReference type="RefSeq" id="XP_007530556.1"/>
    </source>
</evidence>
<dbReference type="Proteomes" id="UP001652624">
    <property type="component" value="Chromosome X"/>
</dbReference>
<dbReference type="GeneID" id="103120129"/>
<feature type="domain" description="MAGE" evidence="2">
    <location>
        <begin position="145"/>
        <end position="344"/>
    </location>
</feature>
<proteinExistence type="predicted"/>
<dbReference type="Gene3D" id="1.10.10.1210">
    <property type="entry name" value="MAGE homology domain, winged helix WH2 motif"/>
    <property type="match status" value="1"/>
</dbReference>
<dbReference type="AlphaFoldDB" id="A0A1S3A7C9"/>
<feature type="compositionally biased region" description="Low complexity" evidence="1">
    <location>
        <begin position="40"/>
        <end position="49"/>
    </location>
</feature>
<dbReference type="GO" id="GO:0000122">
    <property type="term" value="P:negative regulation of transcription by RNA polymerase II"/>
    <property type="evidence" value="ECO:0007669"/>
    <property type="project" value="TreeGrafter"/>
</dbReference>
<keyword evidence="3" id="KW-1185">Reference proteome</keyword>
<dbReference type="InterPro" id="IPR037445">
    <property type="entry name" value="MAGE"/>
</dbReference>
<feature type="compositionally biased region" description="Basic and acidic residues" evidence="1">
    <location>
        <begin position="1"/>
        <end position="15"/>
    </location>
</feature>
<dbReference type="InterPro" id="IPR021072">
    <property type="entry name" value="MAGE_N"/>
</dbReference>
<evidence type="ECO:0000256" key="1">
    <source>
        <dbReference type="SAM" id="MobiDB-lite"/>
    </source>
</evidence>
<dbReference type="PANTHER" id="PTHR11736:SF81">
    <property type="entry name" value="MAGE DOMAIN-CONTAINING PROTEIN"/>
    <property type="match status" value="1"/>
</dbReference>
<dbReference type="InterPro" id="IPR041899">
    <property type="entry name" value="MAGE_WH2"/>
</dbReference>
<feature type="region of interest" description="Disordered" evidence="1">
    <location>
        <begin position="1"/>
        <end position="132"/>
    </location>
</feature>
<dbReference type="FunFam" id="1.10.10.1210:FF:000001">
    <property type="entry name" value="melanoma-associated antigen D1"/>
    <property type="match status" value="1"/>
</dbReference>